<keyword evidence="5" id="KW-0808">Transferase</keyword>
<evidence type="ECO:0000313" key="12">
    <source>
        <dbReference type="Proteomes" id="UP000389128"/>
    </source>
</evidence>
<feature type="transmembrane region" description="Helical" evidence="8">
    <location>
        <begin position="25"/>
        <end position="45"/>
    </location>
</feature>
<evidence type="ECO:0000256" key="7">
    <source>
        <dbReference type="SAM" id="Coils"/>
    </source>
</evidence>
<comment type="caution">
    <text evidence="11">The sequence shown here is derived from an EMBL/GenBank/DDBJ whole genome shotgun (WGS) entry which is preliminary data.</text>
</comment>
<keyword evidence="12" id="KW-1185">Reference proteome</keyword>
<dbReference type="SUPFAM" id="SSF47384">
    <property type="entry name" value="Homodimeric domain of signal transducing histidine kinase"/>
    <property type="match status" value="1"/>
</dbReference>
<dbReference type="Proteomes" id="UP000389128">
    <property type="component" value="Unassembled WGS sequence"/>
</dbReference>
<dbReference type="CDD" id="cd06225">
    <property type="entry name" value="HAMP"/>
    <property type="match status" value="1"/>
</dbReference>
<feature type="domain" description="Histidine kinase" evidence="9">
    <location>
        <begin position="300"/>
        <end position="531"/>
    </location>
</feature>
<accession>A0A6C2D7X8</accession>
<dbReference type="PANTHER" id="PTHR43065:SF42">
    <property type="entry name" value="TWO-COMPONENT SENSOR PPRA"/>
    <property type="match status" value="1"/>
</dbReference>
<dbReference type="SMART" id="SM00304">
    <property type="entry name" value="HAMP"/>
    <property type="match status" value="1"/>
</dbReference>
<dbReference type="EC" id="2.7.13.3" evidence="3"/>
<keyword evidence="4" id="KW-0597">Phosphoprotein</keyword>
<dbReference type="Pfam" id="PF02518">
    <property type="entry name" value="HATPase_c"/>
    <property type="match status" value="1"/>
</dbReference>
<name>A0A6C2D7X8_9RHOO</name>
<feature type="transmembrane region" description="Helical" evidence="8">
    <location>
        <begin position="165"/>
        <end position="183"/>
    </location>
</feature>
<dbReference type="SUPFAM" id="SSF55874">
    <property type="entry name" value="ATPase domain of HSP90 chaperone/DNA topoisomerase II/histidine kinase"/>
    <property type="match status" value="1"/>
</dbReference>
<dbReference type="PROSITE" id="PS50885">
    <property type="entry name" value="HAMP"/>
    <property type="match status" value="1"/>
</dbReference>
<keyword evidence="6 11" id="KW-0418">Kinase</keyword>
<dbReference type="EMBL" id="SDKK01000001">
    <property type="protein sequence ID" value="TYC62166.1"/>
    <property type="molecule type" value="Genomic_DNA"/>
</dbReference>
<evidence type="ECO:0000256" key="8">
    <source>
        <dbReference type="SAM" id="Phobius"/>
    </source>
</evidence>
<dbReference type="CDD" id="cd00082">
    <property type="entry name" value="HisKA"/>
    <property type="match status" value="1"/>
</dbReference>
<evidence type="ECO:0000259" key="9">
    <source>
        <dbReference type="PROSITE" id="PS50109"/>
    </source>
</evidence>
<keyword evidence="8" id="KW-0812">Transmembrane</keyword>
<feature type="coiled-coil region" evidence="7">
    <location>
        <begin position="236"/>
        <end position="281"/>
    </location>
</feature>
<sequence>MPHSSLDAHAPQRQGGWLLPVSVRWITLLAVLIGLVAAAALSFALEHYFSEERARQDLSRDLARTTRVLTLTMQGQLWDYARDEAEATVRALVADDPRVVSVTVFDSAAQRPFVEYAVAGEADVASVLGQSGDIVANGEVIGRVAVRMTSAPYLALARATVERSMLATAAMLVIGGVLIMGFLQRRLLRPMAALTGAARILSEGNLNREIHPLRDDEVGRVAVALENMRVALLHAFDELHAKNDELTAHAALLEQRVAGRTEALSRANEELRGALEALKSTQSGLIEAEKLASLGRLVAGVAHELNTPLGNALTVVTTLEDLLAGLEARIASNTLRRSDLQTHVEEAREGQDILQRNVMRAADLVRGFKQLAIDQTTDMRRSFGLVEVVNEILITVRPSFNRTPFRIETDLQDVTMDSYPGPLGQVLTNLLLNALTHAFSGRDTGCVAISTRLLDDGQVCLVCRDDGVGMSPEVLQRIFEPFFTTRFGQGGSGLGLHIARNIVVGLLGGAIEVSSAPGQGTVFRVTIPPVAPARPVS</sequence>
<dbReference type="InterPro" id="IPR003660">
    <property type="entry name" value="HAMP_dom"/>
</dbReference>
<comment type="catalytic activity">
    <reaction evidence="1">
        <text>ATP + protein L-histidine = ADP + protein N-phospho-L-histidine.</text>
        <dbReference type="EC" id="2.7.13.3"/>
    </reaction>
</comment>
<evidence type="ECO:0000256" key="4">
    <source>
        <dbReference type="ARBA" id="ARBA00022553"/>
    </source>
</evidence>
<dbReference type="GO" id="GO:0000155">
    <property type="term" value="F:phosphorelay sensor kinase activity"/>
    <property type="evidence" value="ECO:0007669"/>
    <property type="project" value="InterPro"/>
</dbReference>
<organism evidence="11 12">
    <name type="scientific">Zoogloea oleivorans</name>
    <dbReference type="NCBI Taxonomy" id="1552750"/>
    <lineage>
        <taxon>Bacteria</taxon>
        <taxon>Pseudomonadati</taxon>
        <taxon>Pseudomonadota</taxon>
        <taxon>Betaproteobacteria</taxon>
        <taxon>Rhodocyclales</taxon>
        <taxon>Zoogloeaceae</taxon>
        <taxon>Zoogloea</taxon>
    </lineage>
</organism>
<evidence type="ECO:0000256" key="2">
    <source>
        <dbReference type="ARBA" id="ARBA00004370"/>
    </source>
</evidence>
<evidence type="ECO:0000256" key="3">
    <source>
        <dbReference type="ARBA" id="ARBA00012438"/>
    </source>
</evidence>
<gene>
    <name evidence="11" type="ORF">ETQ85_01020</name>
</gene>
<keyword evidence="8" id="KW-1133">Transmembrane helix</keyword>
<dbReference type="OrthoDB" id="9812260at2"/>
<reference evidence="11 12" key="1">
    <citation type="submission" date="2019-01" db="EMBL/GenBank/DDBJ databases">
        <title>Zoogloea oleivorans genome sequencing and assembly.</title>
        <authorList>
            <person name="Tancsics A."/>
            <person name="Farkas M."/>
            <person name="Kriszt B."/>
            <person name="Maroti G."/>
            <person name="Horvath B."/>
        </authorList>
    </citation>
    <scope>NUCLEOTIDE SEQUENCE [LARGE SCALE GENOMIC DNA]</scope>
    <source>
        <strain evidence="11 12">Buc</strain>
    </source>
</reference>
<dbReference type="InterPro" id="IPR003661">
    <property type="entry name" value="HisK_dim/P_dom"/>
</dbReference>
<keyword evidence="8" id="KW-0472">Membrane</keyword>
<keyword evidence="7" id="KW-0175">Coiled coil</keyword>
<dbReference type="InterPro" id="IPR005467">
    <property type="entry name" value="His_kinase_dom"/>
</dbReference>
<dbReference type="PROSITE" id="PS50109">
    <property type="entry name" value="HIS_KIN"/>
    <property type="match status" value="1"/>
</dbReference>
<dbReference type="RefSeq" id="WP_148577256.1">
    <property type="nucleotide sequence ID" value="NZ_SDKK01000001.1"/>
</dbReference>
<dbReference type="SMART" id="SM00387">
    <property type="entry name" value="HATPase_c"/>
    <property type="match status" value="1"/>
</dbReference>
<proteinExistence type="predicted"/>
<dbReference type="Gene3D" id="1.10.287.130">
    <property type="match status" value="1"/>
</dbReference>
<evidence type="ECO:0000313" key="11">
    <source>
        <dbReference type="EMBL" id="TYC62166.1"/>
    </source>
</evidence>
<dbReference type="Gene3D" id="6.10.340.10">
    <property type="match status" value="1"/>
</dbReference>
<evidence type="ECO:0000256" key="5">
    <source>
        <dbReference type="ARBA" id="ARBA00022679"/>
    </source>
</evidence>
<comment type="subcellular location">
    <subcellularLocation>
        <location evidence="2">Membrane</location>
    </subcellularLocation>
</comment>
<dbReference type="InterPro" id="IPR004358">
    <property type="entry name" value="Sig_transdc_His_kin-like_C"/>
</dbReference>
<dbReference type="InterPro" id="IPR003594">
    <property type="entry name" value="HATPase_dom"/>
</dbReference>
<dbReference type="InterPro" id="IPR036890">
    <property type="entry name" value="HATPase_C_sf"/>
</dbReference>
<protein>
    <recommendedName>
        <fullName evidence="3">histidine kinase</fullName>
        <ecNumber evidence="3">2.7.13.3</ecNumber>
    </recommendedName>
</protein>
<dbReference type="PANTHER" id="PTHR43065">
    <property type="entry name" value="SENSOR HISTIDINE KINASE"/>
    <property type="match status" value="1"/>
</dbReference>
<dbReference type="InterPro" id="IPR036097">
    <property type="entry name" value="HisK_dim/P_sf"/>
</dbReference>
<dbReference type="AlphaFoldDB" id="A0A6C2D7X8"/>
<evidence type="ECO:0000256" key="6">
    <source>
        <dbReference type="ARBA" id="ARBA00022777"/>
    </source>
</evidence>
<dbReference type="Pfam" id="PF00672">
    <property type="entry name" value="HAMP"/>
    <property type="match status" value="1"/>
</dbReference>
<evidence type="ECO:0000259" key="10">
    <source>
        <dbReference type="PROSITE" id="PS50885"/>
    </source>
</evidence>
<dbReference type="SUPFAM" id="SSF158472">
    <property type="entry name" value="HAMP domain-like"/>
    <property type="match status" value="1"/>
</dbReference>
<dbReference type="GO" id="GO:0016020">
    <property type="term" value="C:membrane"/>
    <property type="evidence" value="ECO:0007669"/>
    <property type="project" value="UniProtKB-SubCell"/>
</dbReference>
<feature type="domain" description="HAMP" evidence="10">
    <location>
        <begin position="185"/>
        <end position="237"/>
    </location>
</feature>
<dbReference type="Gene3D" id="3.30.565.10">
    <property type="entry name" value="Histidine kinase-like ATPase, C-terminal domain"/>
    <property type="match status" value="1"/>
</dbReference>
<dbReference type="PRINTS" id="PR00344">
    <property type="entry name" value="BCTRLSENSOR"/>
</dbReference>
<evidence type="ECO:0000256" key="1">
    <source>
        <dbReference type="ARBA" id="ARBA00000085"/>
    </source>
</evidence>